<evidence type="ECO:0000313" key="1">
    <source>
        <dbReference type="EMBL" id="OWZ10145.1"/>
    </source>
</evidence>
<dbReference type="OrthoDB" id="123681at2759"/>
<gene>
    <name evidence="1" type="ORF">PHMEG_00017051</name>
</gene>
<organism evidence="1 2">
    <name type="scientific">Phytophthora megakarya</name>
    <dbReference type="NCBI Taxonomy" id="4795"/>
    <lineage>
        <taxon>Eukaryota</taxon>
        <taxon>Sar</taxon>
        <taxon>Stramenopiles</taxon>
        <taxon>Oomycota</taxon>
        <taxon>Peronosporomycetes</taxon>
        <taxon>Peronosporales</taxon>
        <taxon>Peronosporaceae</taxon>
        <taxon>Phytophthora</taxon>
    </lineage>
</organism>
<sequence length="92" mass="10629">MQSDEIAEKLICAINNSTDATRKETPFYLVHGWDAHSTLKAMQSSLKQGHGRQFDALKWGREVNRQHEIALRMAKEYQAIERLSESSNTMRH</sequence>
<proteinExistence type="predicted"/>
<dbReference type="AlphaFoldDB" id="A0A225VXQ0"/>
<name>A0A225VXQ0_9STRA</name>
<keyword evidence="2" id="KW-1185">Reference proteome</keyword>
<protein>
    <recommendedName>
        <fullName evidence="3">Reverse transcriptase</fullName>
    </recommendedName>
</protein>
<evidence type="ECO:0008006" key="3">
    <source>
        <dbReference type="Google" id="ProtNLM"/>
    </source>
</evidence>
<dbReference type="EMBL" id="NBNE01002543">
    <property type="protein sequence ID" value="OWZ10145.1"/>
    <property type="molecule type" value="Genomic_DNA"/>
</dbReference>
<accession>A0A225VXQ0</accession>
<dbReference type="Proteomes" id="UP000198211">
    <property type="component" value="Unassembled WGS sequence"/>
</dbReference>
<reference evidence="2" key="1">
    <citation type="submission" date="2017-03" db="EMBL/GenBank/DDBJ databases">
        <title>Phytopthora megakarya and P. palmivora, two closely related causual agents of cacao black pod achieved similar genome size and gene model numbers by different mechanisms.</title>
        <authorList>
            <person name="Ali S."/>
            <person name="Shao J."/>
            <person name="Larry D.J."/>
            <person name="Kronmiller B."/>
            <person name="Shen D."/>
            <person name="Strem M.D."/>
            <person name="Melnick R.L."/>
            <person name="Guiltinan M.J."/>
            <person name="Tyler B.M."/>
            <person name="Meinhardt L.W."/>
            <person name="Bailey B.A."/>
        </authorList>
    </citation>
    <scope>NUCLEOTIDE SEQUENCE [LARGE SCALE GENOMIC DNA]</scope>
    <source>
        <strain evidence="2">zdho120</strain>
    </source>
</reference>
<comment type="caution">
    <text evidence="1">The sequence shown here is derived from an EMBL/GenBank/DDBJ whole genome shotgun (WGS) entry which is preliminary data.</text>
</comment>
<evidence type="ECO:0000313" key="2">
    <source>
        <dbReference type="Proteomes" id="UP000198211"/>
    </source>
</evidence>